<dbReference type="PROSITE" id="PS50017">
    <property type="entry name" value="DEATH_DOMAIN"/>
    <property type="match status" value="1"/>
</dbReference>
<dbReference type="GeneID" id="115929690"/>
<dbReference type="GO" id="GO:0042981">
    <property type="term" value="P:regulation of apoptotic process"/>
    <property type="evidence" value="ECO:0007669"/>
    <property type="project" value="InterPro"/>
</dbReference>
<evidence type="ECO:0000259" key="3">
    <source>
        <dbReference type="PROSITE" id="PS50209"/>
    </source>
</evidence>
<organism evidence="4 5">
    <name type="scientific">Strongylocentrotus purpuratus</name>
    <name type="common">Purple sea urchin</name>
    <dbReference type="NCBI Taxonomy" id="7668"/>
    <lineage>
        <taxon>Eukaryota</taxon>
        <taxon>Metazoa</taxon>
        <taxon>Echinodermata</taxon>
        <taxon>Eleutherozoa</taxon>
        <taxon>Echinozoa</taxon>
        <taxon>Echinoidea</taxon>
        <taxon>Euechinoidea</taxon>
        <taxon>Echinacea</taxon>
        <taxon>Camarodonta</taxon>
        <taxon>Echinidea</taxon>
        <taxon>Strongylocentrotidae</taxon>
        <taxon>Strongylocentrotus</taxon>
    </lineage>
</organism>
<feature type="domain" description="Death" evidence="2">
    <location>
        <begin position="139"/>
        <end position="198"/>
    </location>
</feature>
<dbReference type="Pfam" id="PF00531">
    <property type="entry name" value="Death"/>
    <property type="match status" value="1"/>
</dbReference>
<evidence type="ECO:0000313" key="4">
    <source>
        <dbReference type="EnsemblMetazoa" id="XP_030855374"/>
    </source>
</evidence>
<feature type="domain" description="CARD" evidence="3">
    <location>
        <begin position="29"/>
        <end position="127"/>
    </location>
</feature>
<reference evidence="4" key="2">
    <citation type="submission" date="2021-01" db="UniProtKB">
        <authorList>
            <consortium name="EnsemblMetazoa"/>
        </authorList>
    </citation>
    <scope>IDENTIFICATION</scope>
</reference>
<dbReference type="Proteomes" id="UP000007110">
    <property type="component" value="Unassembled WGS sequence"/>
</dbReference>
<dbReference type="InterPro" id="IPR011029">
    <property type="entry name" value="DEATH-like_dom_sf"/>
</dbReference>
<dbReference type="CDD" id="cd01670">
    <property type="entry name" value="Death"/>
    <property type="match status" value="1"/>
</dbReference>
<dbReference type="FunFam" id="1.10.533.10:FF:000210">
    <property type="entry name" value="Uncharacterized protein"/>
    <property type="match status" value="1"/>
</dbReference>
<dbReference type="AlphaFoldDB" id="A0A7M7PUU8"/>
<feature type="compositionally biased region" description="Basic residues" evidence="1">
    <location>
        <begin position="1"/>
        <end position="10"/>
    </location>
</feature>
<sequence>MPVAKPKSKTKKDDDGKEKKKGEPPSTPNQENVSPATQECRQILVLYAQPLANTLMAYDMVKHLLEKVVIDSDKARLIRRMGKGQNAETNRQIVAELGTRGVREFEVFVEGIRKQEFSLLADLLEQKHFSRLINILDPVAKKLGHHWKRVALELGTGGFVVKIETKYEKVREQALYSLLIWEETSGVAATEKRLIDALDYCGMKWAIAYIRKLQGKGGKKKKGKKKGKDC</sequence>
<dbReference type="FunFam" id="1.10.533.10:FF:000114">
    <property type="entry name" value="Caspase Dronc"/>
    <property type="match status" value="1"/>
</dbReference>
<dbReference type="InterPro" id="IPR001315">
    <property type="entry name" value="CARD"/>
</dbReference>
<evidence type="ECO:0000259" key="2">
    <source>
        <dbReference type="PROSITE" id="PS50017"/>
    </source>
</evidence>
<evidence type="ECO:0000256" key="1">
    <source>
        <dbReference type="SAM" id="MobiDB-lite"/>
    </source>
</evidence>
<keyword evidence="5" id="KW-1185">Reference proteome</keyword>
<dbReference type="RefSeq" id="XP_030855380.1">
    <property type="nucleotide sequence ID" value="XM_030999520.1"/>
</dbReference>
<proteinExistence type="predicted"/>
<dbReference type="SUPFAM" id="SSF47986">
    <property type="entry name" value="DEATH domain"/>
    <property type="match status" value="2"/>
</dbReference>
<dbReference type="InterPro" id="IPR000488">
    <property type="entry name" value="Death_dom"/>
</dbReference>
<feature type="region of interest" description="Disordered" evidence="1">
    <location>
        <begin position="1"/>
        <end position="35"/>
    </location>
</feature>
<accession>A0A7M7PUU8</accession>
<dbReference type="Gene3D" id="1.10.533.10">
    <property type="entry name" value="Death Domain, Fas"/>
    <property type="match status" value="2"/>
</dbReference>
<reference evidence="5" key="1">
    <citation type="submission" date="2015-02" db="EMBL/GenBank/DDBJ databases">
        <title>Genome sequencing for Strongylocentrotus purpuratus.</title>
        <authorList>
            <person name="Murali S."/>
            <person name="Liu Y."/>
            <person name="Vee V."/>
            <person name="English A."/>
            <person name="Wang M."/>
            <person name="Skinner E."/>
            <person name="Han Y."/>
            <person name="Muzny D.M."/>
            <person name="Worley K.C."/>
            <person name="Gibbs R.A."/>
        </authorList>
    </citation>
    <scope>NUCLEOTIDE SEQUENCE</scope>
</reference>
<protein>
    <submittedName>
        <fullName evidence="4">Uncharacterized protein</fullName>
    </submittedName>
</protein>
<evidence type="ECO:0000313" key="5">
    <source>
        <dbReference type="Proteomes" id="UP000007110"/>
    </source>
</evidence>
<dbReference type="GO" id="GO:0007165">
    <property type="term" value="P:signal transduction"/>
    <property type="evidence" value="ECO:0007669"/>
    <property type="project" value="InterPro"/>
</dbReference>
<dbReference type="EnsemblMetazoa" id="XM_030999520">
    <property type="protein sequence ID" value="XP_030855380"/>
    <property type="gene ID" value="LOC115929690"/>
</dbReference>
<dbReference type="RefSeq" id="XP_030855374.1">
    <property type="nucleotide sequence ID" value="XM_030999514.1"/>
</dbReference>
<name>A0A7M7PUU8_STRPU</name>
<feature type="compositionally biased region" description="Basic and acidic residues" evidence="1">
    <location>
        <begin position="11"/>
        <end position="23"/>
    </location>
</feature>
<dbReference type="EnsemblMetazoa" id="XM_030999514">
    <property type="protein sequence ID" value="XP_030855374"/>
    <property type="gene ID" value="LOC115929690"/>
</dbReference>
<dbReference type="PROSITE" id="PS50209">
    <property type="entry name" value="CARD"/>
    <property type="match status" value="1"/>
</dbReference>